<keyword evidence="2" id="KW-0812">Transmembrane</keyword>
<name>A0A4S8PP76_9ACTN</name>
<evidence type="ECO:0000256" key="1">
    <source>
        <dbReference type="SAM" id="MobiDB-lite"/>
    </source>
</evidence>
<feature type="transmembrane region" description="Helical" evidence="2">
    <location>
        <begin position="116"/>
        <end position="141"/>
    </location>
</feature>
<comment type="caution">
    <text evidence="3">The sequence shown here is derived from an EMBL/GenBank/DDBJ whole genome shotgun (WGS) entry which is preliminary data.</text>
</comment>
<feature type="region of interest" description="Disordered" evidence="1">
    <location>
        <begin position="204"/>
        <end position="239"/>
    </location>
</feature>
<proteinExistence type="predicted"/>
<evidence type="ECO:0000313" key="4">
    <source>
        <dbReference type="Proteomes" id="UP000305792"/>
    </source>
</evidence>
<reference evidence="3 4" key="1">
    <citation type="journal article" date="2018" name="Int. J. Syst. Evol. Microbiol.">
        <title>Glycomyces paridis sp. nov., isolated from the medicinal plant Paris polyphylla.</title>
        <authorList>
            <person name="Fang X.M."/>
            <person name="Bai J.L."/>
            <person name="Su J."/>
            <person name="Zhao L.L."/>
            <person name="Liu H.Y."/>
            <person name="Ma B.P."/>
            <person name="Zhang Y.Q."/>
            <person name="Yu L.Y."/>
        </authorList>
    </citation>
    <scope>NUCLEOTIDE SEQUENCE [LARGE SCALE GENOMIC DNA]</scope>
    <source>
        <strain evidence="3 4">CPCC 204357</strain>
    </source>
</reference>
<dbReference type="EMBL" id="STGX01000002">
    <property type="protein sequence ID" value="THV31452.1"/>
    <property type="molecule type" value="Genomic_DNA"/>
</dbReference>
<sequence length="239" mass="25352">MAYPPAPQYPQQPLPEGPRTRPTVVSAVVWTQFLTAAVLVASGIASLSVVGVTVRESMKALEGDPSLTGTDLSGIEDIIRFGAYIGVAAYVVFAVFYLVLGLLVNRGNRPGRILSWILSGIALACCGLGQLIGFAGGAMTAGQDQELNDEMTRAIEEATPMWATALNWVALFLFIVGSLVVIVLLATPAANEFFRKNESVAGPYPYGQQPYGQPPQPPYGQQPPQPPYGGQQPPAPPQV</sequence>
<gene>
    <name evidence="3" type="ORF">E9998_03560</name>
</gene>
<evidence type="ECO:0000313" key="3">
    <source>
        <dbReference type="EMBL" id="THV31452.1"/>
    </source>
</evidence>
<keyword evidence="4" id="KW-1185">Reference proteome</keyword>
<dbReference type="RefSeq" id="WP_136528325.1">
    <property type="nucleotide sequence ID" value="NZ_STGX01000002.1"/>
</dbReference>
<dbReference type="Proteomes" id="UP000305792">
    <property type="component" value="Unassembled WGS sequence"/>
</dbReference>
<protein>
    <submittedName>
        <fullName evidence="3">Uncharacterized protein</fullName>
    </submittedName>
</protein>
<keyword evidence="2" id="KW-1133">Transmembrane helix</keyword>
<dbReference type="AlphaFoldDB" id="A0A4S8PP76"/>
<organism evidence="3 4">
    <name type="scientific">Glycomyces paridis</name>
    <dbReference type="NCBI Taxonomy" id="2126555"/>
    <lineage>
        <taxon>Bacteria</taxon>
        <taxon>Bacillati</taxon>
        <taxon>Actinomycetota</taxon>
        <taxon>Actinomycetes</taxon>
        <taxon>Glycomycetales</taxon>
        <taxon>Glycomycetaceae</taxon>
        <taxon>Glycomyces</taxon>
    </lineage>
</organism>
<accession>A0A4S8PP76</accession>
<feature type="transmembrane region" description="Helical" evidence="2">
    <location>
        <begin position="161"/>
        <end position="186"/>
    </location>
</feature>
<feature type="transmembrane region" description="Helical" evidence="2">
    <location>
        <begin position="27"/>
        <end position="52"/>
    </location>
</feature>
<keyword evidence="2" id="KW-0472">Membrane</keyword>
<feature type="transmembrane region" description="Helical" evidence="2">
    <location>
        <begin position="81"/>
        <end position="104"/>
    </location>
</feature>
<dbReference type="OrthoDB" id="5194611at2"/>
<evidence type="ECO:0000256" key="2">
    <source>
        <dbReference type="SAM" id="Phobius"/>
    </source>
</evidence>
<feature type="compositionally biased region" description="Pro residues" evidence="1">
    <location>
        <begin position="212"/>
        <end position="239"/>
    </location>
</feature>